<name>A0A5B8XNX3_9DELT</name>
<dbReference type="GO" id="GO:0006882">
    <property type="term" value="P:intracellular zinc ion homeostasis"/>
    <property type="evidence" value="ECO:0007669"/>
    <property type="project" value="TreeGrafter"/>
</dbReference>
<dbReference type="GO" id="GO:0015341">
    <property type="term" value="F:zinc efflux antiporter activity"/>
    <property type="evidence" value="ECO:0007669"/>
    <property type="project" value="TreeGrafter"/>
</dbReference>
<dbReference type="InterPro" id="IPR036837">
    <property type="entry name" value="Cation_efflux_CTD_sf"/>
</dbReference>
<evidence type="ECO:0000259" key="8">
    <source>
        <dbReference type="Pfam" id="PF01545"/>
    </source>
</evidence>
<feature type="transmembrane region" description="Helical" evidence="7">
    <location>
        <begin position="113"/>
        <end position="136"/>
    </location>
</feature>
<gene>
    <name evidence="10" type="ORF">FRD01_08260</name>
</gene>
<dbReference type="InterPro" id="IPR058533">
    <property type="entry name" value="Cation_efflux_TM"/>
</dbReference>
<dbReference type="EMBL" id="CP042467">
    <property type="protein sequence ID" value="QED27234.1"/>
    <property type="molecule type" value="Genomic_DNA"/>
</dbReference>
<comment type="similarity">
    <text evidence="2">Belongs to the cation diffusion facilitator (CDF) transporter (TC 2.A.4) family.</text>
</comment>
<keyword evidence="3" id="KW-0813">Transport</keyword>
<dbReference type="InterPro" id="IPR002524">
    <property type="entry name" value="Cation_efflux"/>
</dbReference>
<dbReference type="NCBIfam" id="TIGR01297">
    <property type="entry name" value="CDF"/>
    <property type="match status" value="1"/>
</dbReference>
<dbReference type="GO" id="GO:0015093">
    <property type="term" value="F:ferrous iron transmembrane transporter activity"/>
    <property type="evidence" value="ECO:0007669"/>
    <property type="project" value="TreeGrafter"/>
</dbReference>
<dbReference type="RefSeq" id="WP_146958919.1">
    <property type="nucleotide sequence ID" value="NZ_CP042467.1"/>
</dbReference>
<evidence type="ECO:0000256" key="4">
    <source>
        <dbReference type="ARBA" id="ARBA00022692"/>
    </source>
</evidence>
<sequence>MASNQRYSALQWAVFALLVSVGLVAAKMVAFFLTGSSAILSDALESLVNIVTSGFALFAVWLSAQPRDREHPYGHGKIEYLSAGIEGILVIVAGIVIMAVSGWRILNPPELHSLGLGAALTLISAVISGAVGAYLMKVGRVLESPSLEADGVHLRSDAVTSLGATLGVFLVFITDIVVIDAIVAGLLAIWLLWEGFGVVRRAVGGILDEASPDLLNEIAEVLEEVREEGWTAPHHAKVHRLGQTIHIDLHMVFPRYWTIEETHEASVIMERAIRRRFGAKAELMVHMEACRPQGCASCDMSECPLRESEFSGRDAWTGERIALSVRHK</sequence>
<evidence type="ECO:0000256" key="1">
    <source>
        <dbReference type="ARBA" id="ARBA00004141"/>
    </source>
</evidence>
<dbReference type="InterPro" id="IPR050291">
    <property type="entry name" value="CDF_Transporter"/>
</dbReference>
<feature type="domain" description="Cation efflux protein cytoplasmic" evidence="9">
    <location>
        <begin position="212"/>
        <end position="290"/>
    </location>
</feature>
<evidence type="ECO:0000256" key="6">
    <source>
        <dbReference type="ARBA" id="ARBA00023136"/>
    </source>
</evidence>
<accession>A0A5B8XNX3</accession>
<evidence type="ECO:0000259" key="9">
    <source>
        <dbReference type="Pfam" id="PF16916"/>
    </source>
</evidence>
<feature type="transmembrane region" description="Helical" evidence="7">
    <location>
        <begin position="166"/>
        <end position="193"/>
    </location>
</feature>
<evidence type="ECO:0000313" key="11">
    <source>
        <dbReference type="Proteomes" id="UP000321595"/>
    </source>
</evidence>
<dbReference type="Pfam" id="PF01545">
    <property type="entry name" value="Cation_efflux"/>
    <property type="match status" value="1"/>
</dbReference>
<dbReference type="Gene3D" id="3.30.70.1350">
    <property type="entry name" value="Cation efflux protein, cytoplasmic domain"/>
    <property type="match status" value="1"/>
</dbReference>
<dbReference type="Pfam" id="PF16916">
    <property type="entry name" value="ZT_dimer"/>
    <property type="match status" value="1"/>
</dbReference>
<protein>
    <submittedName>
        <fullName evidence="10">Cation transporter</fullName>
    </submittedName>
</protein>
<evidence type="ECO:0000256" key="2">
    <source>
        <dbReference type="ARBA" id="ARBA00008114"/>
    </source>
</evidence>
<dbReference type="GO" id="GO:0005886">
    <property type="term" value="C:plasma membrane"/>
    <property type="evidence" value="ECO:0007669"/>
    <property type="project" value="TreeGrafter"/>
</dbReference>
<dbReference type="AlphaFoldDB" id="A0A5B8XNX3"/>
<evidence type="ECO:0000256" key="5">
    <source>
        <dbReference type="ARBA" id="ARBA00022989"/>
    </source>
</evidence>
<evidence type="ECO:0000256" key="3">
    <source>
        <dbReference type="ARBA" id="ARBA00022448"/>
    </source>
</evidence>
<dbReference type="InterPro" id="IPR027469">
    <property type="entry name" value="Cation_efflux_TMD_sf"/>
</dbReference>
<dbReference type="OrthoDB" id="9806522at2"/>
<feature type="transmembrane region" description="Helical" evidence="7">
    <location>
        <begin position="84"/>
        <end position="106"/>
    </location>
</feature>
<dbReference type="SUPFAM" id="SSF161111">
    <property type="entry name" value="Cation efflux protein transmembrane domain-like"/>
    <property type="match status" value="1"/>
</dbReference>
<dbReference type="Proteomes" id="UP000321595">
    <property type="component" value="Chromosome"/>
</dbReference>
<organism evidence="10 11">
    <name type="scientific">Microvenator marinus</name>
    <dbReference type="NCBI Taxonomy" id="2600177"/>
    <lineage>
        <taxon>Bacteria</taxon>
        <taxon>Deltaproteobacteria</taxon>
        <taxon>Bradymonadales</taxon>
        <taxon>Microvenatoraceae</taxon>
        <taxon>Microvenator</taxon>
    </lineage>
</organism>
<keyword evidence="11" id="KW-1185">Reference proteome</keyword>
<dbReference type="Gene3D" id="1.20.1510.10">
    <property type="entry name" value="Cation efflux protein transmembrane domain"/>
    <property type="match status" value="1"/>
</dbReference>
<feature type="domain" description="Cation efflux protein transmembrane" evidence="8">
    <location>
        <begin position="14"/>
        <end position="203"/>
    </location>
</feature>
<dbReference type="KEGG" id="bbae:FRD01_08260"/>
<feature type="transmembrane region" description="Helical" evidence="7">
    <location>
        <begin position="46"/>
        <end position="64"/>
    </location>
</feature>
<evidence type="ECO:0000313" key="10">
    <source>
        <dbReference type="EMBL" id="QED27234.1"/>
    </source>
</evidence>
<dbReference type="InterPro" id="IPR027470">
    <property type="entry name" value="Cation_efflux_CTD"/>
</dbReference>
<proteinExistence type="inferred from homology"/>
<dbReference type="PANTHER" id="PTHR43840:SF15">
    <property type="entry name" value="MITOCHONDRIAL METAL TRANSPORTER 1-RELATED"/>
    <property type="match status" value="1"/>
</dbReference>
<evidence type="ECO:0000256" key="7">
    <source>
        <dbReference type="SAM" id="Phobius"/>
    </source>
</evidence>
<keyword evidence="6 7" id="KW-0472">Membrane</keyword>
<keyword evidence="4 7" id="KW-0812">Transmembrane</keyword>
<keyword evidence="5 7" id="KW-1133">Transmembrane helix</keyword>
<feature type="transmembrane region" description="Helical" evidence="7">
    <location>
        <begin position="12"/>
        <end position="34"/>
    </location>
</feature>
<dbReference type="SUPFAM" id="SSF160240">
    <property type="entry name" value="Cation efflux protein cytoplasmic domain-like"/>
    <property type="match status" value="1"/>
</dbReference>
<dbReference type="GO" id="GO:0015086">
    <property type="term" value="F:cadmium ion transmembrane transporter activity"/>
    <property type="evidence" value="ECO:0007669"/>
    <property type="project" value="TreeGrafter"/>
</dbReference>
<comment type="subcellular location">
    <subcellularLocation>
        <location evidence="1">Membrane</location>
        <topology evidence="1">Multi-pass membrane protein</topology>
    </subcellularLocation>
</comment>
<dbReference type="PANTHER" id="PTHR43840">
    <property type="entry name" value="MITOCHONDRIAL METAL TRANSPORTER 1-RELATED"/>
    <property type="match status" value="1"/>
</dbReference>
<reference evidence="10 11" key="1">
    <citation type="submission" date="2019-08" db="EMBL/GenBank/DDBJ databases">
        <authorList>
            <person name="Liang Q."/>
        </authorList>
    </citation>
    <scope>NUCLEOTIDE SEQUENCE [LARGE SCALE GENOMIC DNA]</scope>
    <source>
        <strain evidence="10 11">V1718</strain>
    </source>
</reference>